<evidence type="ECO:0000256" key="1">
    <source>
        <dbReference type="ARBA" id="ARBA00008764"/>
    </source>
</evidence>
<dbReference type="Proteomes" id="UP000443582">
    <property type="component" value="Unassembled WGS sequence"/>
</dbReference>
<proteinExistence type="inferred from homology"/>
<keyword evidence="2 6" id="KW-0645">Protease</keyword>
<evidence type="ECO:0000256" key="6">
    <source>
        <dbReference type="RuleBase" id="RU004296"/>
    </source>
</evidence>
<dbReference type="InterPro" id="IPR008256">
    <property type="entry name" value="Peptidase_S1B"/>
</dbReference>
<dbReference type="PRINTS" id="PR00839">
    <property type="entry name" value="V8PROTEASE"/>
</dbReference>
<dbReference type="Gene3D" id="2.40.10.10">
    <property type="entry name" value="Trypsin-like serine proteases"/>
    <property type="match status" value="2"/>
</dbReference>
<keyword evidence="3" id="KW-0732">Signal</keyword>
<accession>A0ABY0IJ35</accession>
<evidence type="ECO:0000256" key="3">
    <source>
        <dbReference type="ARBA" id="ARBA00022729"/>
    </source>
</evidence>
<dbReference type="Pfam" id="PF00089">
    <property type="entry name" value="Trypsin"/>
    <property type="match status" value="1"/>
</dbReference>
<protein>
    <recommendedName>
        <fullName evidence="6">Serine protease</fullName>
        <ecNumber evidence="6">3.4.21.-</ecNumber>
    </recommendedName>
</protein>
<dbReference type="PANTHER" id="PTHR15462">
    <property type="entry name" value="SERINE PROTEASE"/>
    <property type="match status" value="1"/>
</dbReference>
<dbReference type="EC" id="3.4.21.-" evidence="6"/>
<name>A0ABY0IJ35_9BACT</name>
<organism evidence="8 9">
    <name type="scientific">Halobacteriovorax vibrionivorans</name>
    <dbReference type="NCBI Taxonomy" id="2152716"/>
    <lineage>
        <taxon>Bacteria</taxon>
        <taxon>Pseudomonadati</taxon>
        <taxon>Bdellovibrionota</taxon>
        <taxon>Bacteriovoracia</taxon>
        <taxon>Bacteriovoracales</taxon>
        <taxon>Halobacteriovoraceae</taxon>
        <taxon>Halobacteriovorax</taxon>
    </lineage>
</organism>
<dbReference type="InterPro" id="IPR009003">
    <property type="entry name" value="Peptidase_S1_PA"/>
</dbReference>
<dbReference type="InterPro" id="IPR043504">
    <property type="entry name" value="Peptidase_S1_PA_chymotrypsin"/>
</dbReference>
<evidence type="ECO:0000256" key="5">
    <source>
        <dbReference type="ARBA" id="ARBA00022825"/>
    </source>
</evidence>
<dbReference type="InterPro" id="IPR050966">
    <property type="entry name" value="Glutamyl_endopeptidase"/>
</dbReference>
<evidence type="ECO:0000256" key="2">
    <source>
        <dbReference type="ARBA" id="ARBA00022670"/>
    </source>
</evidence>
<dbReference type="RefSeq" id="WP_115361702.1">
    <property type="nucleotide sequence ID" value="NZ_QDKL01000002.1"/>
</dbReference>
<dbReference type="EMBL" id="QDKL01000002">
    <property type="protein sequence ID" value="RZF21871.1"/>
    <property type="molecule type" value="Genomic_DNA"/>
</dbReference>
<comment type="similarity">
    <text evidence="1 6">Belongs to the peptidase S1B family.</text>
</comment>
<evidence type="ECO:0000259" key="7">
    <source>
        <dbReference type="PROSITE" id="PS50240"/>
    </source>
</evidence>
<dbReference type="InterPro" id="IPR001254">
    <property type="entry name" value="Trypsin_dom"/>
</dbReference>
<sequence length="393" mass="44377">MFTGKQLIYTSLILFNFISCQNSEVASSKEVNVESSNQIIGSDDRAETTGRLNKEIVKKVGQIRTEIVNPSTGVATVNTCSGTLINDSYIITAAHCAFKAETEDLLQNSFFYPGLTNKNKPKYGRFPIERVYYPKDYSNISHYPDEDIAIMKLGLDSQGRSAGKRVGTAGYWGRSSLPDGKTLTIGYPGDKPDGQQYFQENCEIDQASDKRLDIYCDVISGQSGSPILVYSEKYGNSYIHGVITGEDRYKSVNYGSFLTDERGKIAQAIFSGTFSEDNDFIEKWVSKEMKHESIINVLIKNNCSSKEALIAFDYKNHKTDSWEAKGFYTLKPGETIRFFQTKNGVLYLHARDRNRNVIIDGEHTRNVPGSGRFDMKRYRIKKWGDFNIEVPCY</sequence>
<dbReference type="SUPFAM" id="SSF50494">
    <property type="entry name" value="Trypsin-like serine proteases"/>
    <property type="match status" value="1"/>
</dbReference>
<evidence type="ECO:0000313" key="8">
    <source>
        <dbReference type="EMBL" id="RZF21871.1"/>
    </source>
</evidence>
<evidence type="ECO:0000313" key="9">
    <source>
        <dbReference type="Proteomes" id="UP000443582"/>
    </source>
</evidence>
<reference evidence="9" key="1">
    <citation type="journal article" date="2019" name="Int. J. Syst. Evol. Microbiol.">
        <title>Halobacteriovorax valvorus sp. nov., a novel prokaryotic predator isolated from coastal seawater of China.</title>
        <authorList>
            <person name="Chen M.-X."/>
        </authorList>
    </citation>
    <scope>NUCLEOTIDE SEQUENCE [LARGE SCALE GENOMIC DNA]</scope>
    <source>
        <strain evidence="9">BL9</strain>
    </source>
</reference>
<dbReference type="InterPro" id="IPR018114">
    <property type="entry name" value="TRYPSIN_HIS"/>
</dbReference>
<keyword evidence="4 6" id="KW-0378">Hydrolase</keyword>
<keyword evidence="5 6" id="KW-0720">Serine protease</keyword>
<dbReference type="PANTHER" id="PTHR15462:SF8">
    <property type="entry name" value="SERINE PROTEASE"/>
    <property type="match status" value="1"/>
</dbReference>
<feature type="domain" description="Peptidase S1" evidence="7">
    <location>
        <begin position="39"/>
        <end position="290"/>
    </location>
</feature>
<comment type="caution">
    <text evidence="8">The sequence shown here is derived from an EMBL/GenBank/DDBJ whole genome shotgun (WGS) entry which is preliminary data.</text>
</comment>
<dbReference type="PROSITE" id="PS00134">
    <property type="entry name" value="TRYPSIN_HIS"/>
    <property type="match status" value="1"/>
</dbReference>
<gene>
    <name evidence="8" type="ORF">DAY19_09280</name>
</gene>
<evidence type="ECO:0000256" key="4">
    <source>
        <dbReference type="ARBA" id="ARBA00022801"/>
    </source>
</evidence>
<keyword evidence="9" id="KW-1185">Reference proteome</keyword>
<dbReference type="PROSITE" id="PS50240">
    <property type="entry name" value="TRYPSIN_DOM"/>
    <property type="match status" value="1"/>
</dbReference>